<keyword evidence="13" id="KW-1185">Reference proteome</keyword>
<name>A0ABW2K789_9BACI</name>
<evidence type="ECO:0000256" key="7">
    <source>
        <dbReference type="ARBA" id="ARBA00024062"/>
    </source>
</evidence>
<evidence type="ECO:0000256" key="6">
    <source>
        <dbReference type="ARBA" id="ARBA00023965"/>
    </source>
</evidence>
<dbReference type="EMBL" id="JBHTBY010000017">
    <property type="protein sequence ID" value="MFC7322678.1"/>
    <property type="molecule type" value="Genomic_DNA"/>
</dbReference>
<accession>A0ABW2K789</accession>
<dbReference type="CDD" id="cd02860">
    <property type="entry name" value="E_set_Pullulanase"/>
    <property type="match status" value="1"/>
</dbReference>
<dbReference type="InterPro" id="IPR004193">
    <property type="entry name" value="Glyco_hydro_13_N"/>
</dbReference>
<feature type="chain" id="PRO_5046086309" description="pullulanase" evidence="10">
    <location>
        <begin position="26"/>
        <end position="930"/>
    </location>
</feature>
<dbReference type="Gene3D" id="2.60.40.1220">
    <property type="match status" value="1"/>
</dbReference>
<dbReference type="EC" id="3.2.1.41" evidence="7"/>
<feature type="signal peptide" evidence="10">
    <location>
        <begin position="1"/>
        <end position="25"/>
    </location>
</feature>
<dbReference type="InterPro" id="IPR013780">
    <property type="entry name" value="Glyco_hydro_b"/>
</dbReference>
<dbReference type="CDD" id="cd11341">
    <property type="entry name" value="AmyAc_Pullulanase_LD-like"/>
    <property type="match status" value="1"/>
</dbReference>
<dbReference type="InterPro" id="IPR011838">
    <property type="entry name" value="Pullulan_Gpos"/>
</dbReference>
<proteinExistence type="inferred from homology"/>
<gene>
    <name evidence="12" type="ORF">ACFQMN_17580</name>
</gene>
<dbReference type="NCBIfam" id="TIGR02102">
    <property type="entry name" value="pullulan_Gpos"/>
    <property type="match status" value="1"/>
</dbReference>
<dbReference type="CDD" id="cd10315">
    <property type="entry name" value="CBM41_pullulanase"/>
    <property type="match status" value="1"/>
</dbReference>
<evidence type="ECO:0000256" key="10">
    <source>
        <dbReference type="SAM" id="SignalP"/>
    </source>
</evidence>
<dbReference type="InterPro" id="IPR014755">
    <property type="entry name" value="Cu-Rt/internalin_Ig-like"/>
</dbReference>
<evidence type="ECO:0000256" key="9">
    <source>
        <dbReference type="ARBA" id="ARBA00031076"/>
    </source>
</evidence>
<dbReference type="SMART" id="SM00642">
    <property type="entry name" value="Aamy"/>
    <property type="match status" value="1"/>
</dbReference>
<sequence length="930" mass="104670">MKRKSKYISAIAAAVSLSFIPFVSGDLKAEEGEDTVRIHYDRSDQSYNDWGLWLFEDVAMPSDQVGAWPSGATNFSDEQMGESGAYIDVELAEDAEDIGFVVVNTENENKDGNDKIAGSVDEYDDLYIREGDDTVYTNPEYLPEIGLNSAELINENTIEVLFSSTEGLTKEALHEGLTIQDQNREEVAFEKVTIQEDGKVEISGTFDVEAAPYKITFNEKSTTANVSWRYIDDTYGYDGDLGMDLQEDGSANLKFWSPGADRVSVKLYNKDNQDEVVEKVAMNLEDRGVWNVTLDQSNTGVDDLTGYYYHLEIEREGETKTGLDPYAKSMAKWNNEGDDSIGKAAIVDPSSIGPTLDYAEIDGYEKREDAIIYEVHVRDFTSDPSIEDELDSQFGTFEAFIDKLDYIEDLGVTHIQLLPVMSYFFGDEGASAERMLNYDSDDNNYNWGYDPQSYFSPTGMYSEDPDDAELRIQELKHLIDEIHKRDMGVVLDVVYNHTADVGIFEDLVPNYYHFMDADGTPRTSFGGGRLGTTHEMSRKVLVDSIKYWVDEFKVDGFRFDMMGDHDAESIQTAYDEAKELNPNILMIGEGWRTYAGDENGGNVQAADQDWMKDTESVGVFSDDFRNELKSGFGSEGEARFLTGGPRNVQQIFDNVTAKPHNFEASDPGDVVPYIAAHDNLTLHDVIAQSIKKDPDEHEEEIHERIRLGNSMVLMSQGTAFLHAGQEFGRTKQFRAETDEAPYKSTYMEDEEGEPFNYPYFIHDSYDSTDAINMIDWEKATNSDEYPIHNLTREYTTGLIELRRSTDAFRLGTMDEVDENVTKLEVPEIEENDLALAYKAESTDDTGKYFVFVNADEEERTFTMEDYNLAPGKVIVDDDEAGVDKVSEPTGFSKNANEITIDPLTTVVVKCDAKGNGNDPCERPDKGKSKR</sequence>
<dbReference type="Pfam" id="PF03714">
    <property type="entry name" value="PUD"/>
    <property type="match status" value="1"/>
</dbReference>
<dbReference type="InterPro" id="IPR005323">
    <property type="entry name" value="CBM41_pullulanase"/>
</dbReference>
<dbReference type="SUPFAM" id="SSF51445">
    <property type="entry name" value="(Trans)glycosidases"/>
    <property type="match status" value="1"/>
</dbReference>
<dbReference type="PANTHER" id="PTHR43002">
    <property type="entry name" value="GLYCOGEN DEBRANCHING ENZYME"/>
    <property type="match status" value="1"/>
</dbReference>
<evidence type="ECO:0000256" key="8">
    <source>
        <dbReference type="ARBA" id="ARBA00029618"/>
    </source>
</evidence>
<dbReference type="InterPro" id="IPR014756">
    <property type="entry name" value="Ig_E-set"/>
</dbReference>
<evidence type="ECO:0000313" key="13">
    <source>
        <dbReference type="Proteomes" id="UP001596494"/>
    </source>
</evidence>
<dbReference type="RefSeq" id="WP_289215046.1">
    <property type="nucleotide sequence ID" value="NZ_JAPVRC010000002.1"/>
</dbReference>
<comment type="catalytic activity">
    <reaction evidence="6">
        <text>Hydrolysis of (1-&gt;6)-alpha-D-glucosidic linkages in pullulan, amylopectin and glycogen, and in the alpha- and beta-limit dextrins of amylopectin and glycogen.</text>
        <dbReference type="EC" id="3.2.1.41"/>
    </reaction>
</comment>
<evidence type="ECO:0000313" key="12">
    <source>
        <dbReference type="EMBL" id="MFC7322678.1"/>
    </source>
</evidence>
<dbReference type="InterPro" id="IPR017853">
    <property type="entry name" value="GH"/>
</dbReference>
<dbReference type="InterPro" id="IPR013783">
    <property type="entry name" value="Ig-like_fold"/>
</dbReference>
<organism evidence="12 13">
    <name type="scientific">Halobacillus campisalis</name>
    <dbReference type="NCBI Taxonomy" id="435909"/>
    <lineage>
        <taxon>Bacteria</taxon>
        <taxon>Bacillati</taxon>
        <taxon>Bacillota</taxon>
        <taxon>Bacilli</taxon>
        <taxon>Bacillales</taxon>
        <taxon>Bacillaceae</taxon>
        <taxon>Halobacillus</taxon>
    </lineage>
</organism>
<dbReference type="Pfam" id="PF18033">
    <property type="entry name" value="SpuA_C"/>
    <property type="match status" value="1"/>
</dbReference>
<comment type="caution">
    <text evidence="12">The sequence shown here is derived from an EMBL/GenBank/DDBJ whole genome shotgun (WGS) entry which is preliminary data.</text>
</comment>
<dbReference type="Pfam" id="PF00128">
    <property type="entry name" value="Alpha-amylase"/>
    <property type="match status" value="1"/>
</dbReference>
<dbReference type="InterPro" id="IPR013784">
    <property type="entry name" value="Carb-bd-like_fold"/>
</dbReference>
<evidence type="ECO:0000256" key="5">
    <source>
        <dbReference type="ARBA" id="ARBA00023295"/>
    </source>
</evidence>
<evidence type="ECO:0000256" key="4">
    <source>
        <dbReference type="ARBA" id="ARBA00022837"/>
    </source>
</evidence>
<keyword evidence="4" id="KW-0106">Calcium</keyword>
<keyword evidence="3 12" id="KW-0378">Hydrolase</keyword>
<dbReference type="Gene3D" id="2.60.40.1180">
    <property type="entry name" value="Golgi alpha-mannosidase II"/>
    <property type="match status" value="1"/>
</dbReference>
<evidence type="ECO:0000259" key="11">
    <source>
        <dbReference type="SMART" id="SM00642"/>
    </source>
</evidence>
<evidence type="ECO:0000256" key="1">
    <source>
        <dbReference type="ARBA" id="ARBA00008061"/>
    </source>
</evidence>
<evidence type="ECO:0000256" key="3">
    <source>
        <dbReference type="ARBA" id="ARBA00022801"/>
    </source>
</evidence>
<reference evidence="13" key="1">
    <citation type="journal article" date="2019" name="Int. J. Syst. Evol. Microbiol.">
        <title>The Global Catalogue of Microorganisms (GCM) 10K type strain sequencing project: providing services to taxonomists for standard genome sequencing and annotation.</title>
        <authorList>
            <consortium name="The Broad Institute Genomics Platform"/>
            <consortium name="The Broad Institute Genome Sequencing Center for Infectious Disease"/>
            <person name="Wu L."/>
            <person name="Ma J."/>
        </authorList>
    </citation>
    <scope>NUCLEOTIDE SEQUENCE [LARGE SCALE GENOMIC DNA]</scope>
    <source>
        <strain evidence="13">CCUG 73951</strain>
    </source>
</reference>
<dbReference type="InterPro" id="IPR040806">
    <property type="entry name" value="SpuA_C"/>
</dbReference>
<evidence type="ECO:0000256" key="2">
    <source>
        <dbReference type="ARBA" id="ARBA00022729"/>
    </source>
</evidence>
<dbReference type="Gene3D" id="3.20.20.80">
    <property type="entry name" value="Glycosidases"/>
    <property type="match status" value="1"/>
</dbReference>
<dbReference type="Proteomes" id="UP001596494">
    <property type="component" value="Unassembled WGS sequence"/>
</dbReference>
<dbReference type="GO" id="GO:0051060">
    <property type="term" value="F:pullulanase activity"/>
    <property type="evidence" value="ECO:0007669"/>
    <property type="project" value="UniProtKB-EC"/>
</dbReference>
<dbReference type="SUPFAM" id="SSF49452">
    <property type="entry name" value="Starch-binding domain-like"/>
    <property type="match status" value="1"/>
</dbReference>
<feature type="domain" description="Glycosyl hydrolase family 13 catalytic" evidence="11">
    <location>
        <begin position="374"/>
        <end position="777"/>
    </location>
</feature>
<comment type="similarity">
    <text evidence="1">Belongs to the glycosyl hydrolase 13 family.</text>
</comment>
<dbReference type="SUPFAM" id="SSF81296">
    <property type="entry name" value="E set domains"/>
    <property type="match status" value="1"/>
</dbReference>
<keyword evidence="5 12" id="KW-0326">Glycosidase</keyword>
<dbReference type="Gene3D" id="2.60.40.1110">
    <property type="match status" value="1"/>
</dbReference>
<keyword evidence="2 10" id="KW-0732">Signal</keyword>
<dbReference type="Gene3D" id="2.60.40.10">
    <property type="entry name" value="Immunoglobulins"/>
    <property type="match status" value="1"/>
</dbReference>
<dbReference type="InterPro" id="IPR006047">
    <property type="entry name" value="GH13_cat_dom"/>
</dbReference>
<protein>
    <recommendedName>
        <fullName evidence="7">pullulanase</fullName>
        <ecNumber evidence="7">3.2.1.41</ecNumber>
    </recommendedName>
    <alternativeName>
        <fullName evidence="8">Alpha-dextrin endo-1,6-alpha-glucosidase</fullName>
    </alternativeName>
    <alternativeName>
        <fullName evidence="9">Pullulan 6-glucanohydrolase</fullName>
    </alternativeName>
</protein>
<dbReference type="Pfam" id="PF02922">
    <property type="entry name" value="CBM_48"/>
    <property type="match status" value="1"/>
</dbReference>